<dbReference type="PROSITE" id="PS51747">
    <property type="entry name" value="CYT_DCMP_DEAMINASES_2"/>
    <property type="match status" value="1"/>
</dbReference>
<dbReference type="InterPro" id="IPR016193">
    <property type="entry name" value="Cytidine_deaminase-like"/>
</dbReference>
<evidence type="ECO:0000256" key="4">
    <source>
        <dbReference type="ARBA" id="ARBA00022833"/>
    </source>
</evidence>
<accession>Q8FPS3</accession>
<protein>
    <recommendedName>
        <fullName evidence="5">CMP/dCMP-type deaminase domain-containing protein</fullName>
    </recommendedName>
</protein>
<keyword evidence="2" id="KW-0479">Metal-binding</keyword>
<dbReference type="InterPro" id="IPR016192">
    <property type="entry name" value="APOBEC/CMP_deaminase_Zn-bd"/>
</dbReference>
<evidence type="ECO:0000256" key="2">
    <source>
        <dbReference type="ARBA" id="ARBA00022723"/>
    </source>
</evidence>
<dbReference type="GO" id="GO:0008270">
    <property type="term" value="F:zinc ion binding"/>
    <property type="evidence" value="ECO:0007669"/>
    <property type="project" value="InterPro"/>
</dbReference>
<dbReference type="SUPFAM" id="SSF53927">
    <property type="entry name" value="Cytidine deaminase-like"/>
    <property type="match status" value="1"/>
</dbReference>
<evidence type="ECO:0000313" key="7">
    <source>
        <dbReference type="Proteomes" id="UP000001409"/>
    </source>
</evidence>
<dbReference type="FunFam" id="3.40.140.10:FF:000011">
    <property type="entry name" value="tRNA-specific adenosine deaminase"/>
    <property type="match status" value="1"/>
</dbReference>
<keyword evidence="3" id="KW-0378">Hydrolase</keyword>
<dbReference type="HOGENOM" id="CLU_025810_5_2_11"/>
<dbReference type="PANTHER" id="PTHR11079:SF161">
    <property type="entry name" value="CMP_DCMP-TYPE DEAMINASE DOMAIN-CONTAINING PROTEIN"/>
    <property type="match status" value="1"/>
</dbReference>
<dbReference type="Proteomes" id="UP000001409">
    <property type="component" value="Chromosome"/>
</dbReference>
<keyword evidence="4" id="KW-0862">Zinc</keyword>
<dbReference type="STRING" id="196164.gene:10741831"/>
<dbReference type="GO" id="GO:0047974">
    <property type="term" value="F:guanosine deaminase activity"/>
    <property type="evidence" value="ECO:0007669"/>
    <property type="project" value="TreeGrafter"/>
</dbReference>
<name>Q8FPS3_COREF</name>
<dbReference type="InterPro" id="IPR002125">
    <property type="entry name" value="CMP_dCMP_dom"/>
</dbReference>
<feature type="domain" description="CMP/dCMP-type deaminase" evidence="5">
    <location>
        <begin position="2"/>
        <end position="133"/>
    </location>
</feature>
<evidence type="ECO:0000256" key="3">
    <source>
        <dbReference type="ARBA" id="ARBA00022801"/>
    </source>
</evidence>
<evidence type="ECO:0000313" key="6">
    <source>
        <dbReference type="EMBL" id="BAC18227.1"/>
    </source>
</evidence>
<dbReference type="eggNOG" id="COG0590">
    <property type="taxonomic scope" value="Bacteria"/>
</dbReference>
<dbReference type="AlphaFoldDB" id="Q8FPS3"/>
<comment type="similarity">
    <text evidence="1">Belongs to the cytidine and deoxycytidylate deaminase family.</text>
</comment>
<sequence>MTMNPNFLHRAVELSRRGMEAGQGGPFGAVIARGDRIIAEAYNTVLATKDPTNHAEIVAIRSAARVLGTVDLTGCELYVNAQPCPMCAGAVYWARLERVYFANTAAESARIGFDDVRIDTELNRNPQDRGIPFEHVPDRRAREVFDDWLRMEGRVEY</sequence>
<dbReference type="GO" id="GO:0006152">
    <property type="term" value="P:purine nucleoside catabolic process"/>
    <property type="evidence" value="ECO:0007669"/>
    <property type="project" value="TreeGrafter"/>
</dbReference>
<organism evidence="6 7">
    <name type="scientific">Corynebacterium efficiens (strain DSM 44549 / YS-314 / AJ 12310 / JCM 11189 / NBRC 100395)</name>
    <dbReference type="NCBI Taxonomy" id="196164"/>
    <lineage>
        <taxon>Bacteria</taxon>
        <taxon>Bacillati</taxon>
        <taxon>Actinomycetota</taxon>
        <taxon>Actinomycetes</taxon>
        <taxon>Mycobacteriales</taxon>
        <taxon>Corynebacteriaceae</taxon>
        <taxon>Corynebacterium</taxon>
    </lineage>
</organism>
<dbReference type="CDD" id="cd01285">
    <property type="entry name" value="nucleoside_deaminase"/>
    <property type="match status" value="1"/>
</dbReference>
<dbReference type="PROSITE" id="PS00903">
    <property type="entry name" value="CYT_DCMP_DEAMINASES_1"/>
    <property type="match status" value="1"/>
</dbReference>
<dbReference type="PANTHER" id="PTHR11079">
    <property type="entry name" value="CYTOSINE DEAMINASE FAMILY MEMBER"/>
    <property type="match status" value="1"/>
</dbReference>
<dbReference type="EMBL" id="BA000035">
    <property type="protein sequence ID" value="BAC18227.1"/>
    <property type="molecule type" value="Genomic_DNA"/>
</dbReference>
<evidence type="ECO:0000256" key="1">
    <source>
        <dbReference type="ARBA" id="ARBA00006576"/>
    </source>
</evidence>
<dbReference type="KEGG" id="cef:CE1417"/>
<keyword evidence="7" id="KW-1185">Reference proteome</keyword>
<dbReference type="Gene3D" id="3.40.140.10">
    <property type="entry name" value="Cytidine Deaminase, domain 2"/>
    <property type="match status" value="1"/>
</dbReference>
<evidence type="ECO:0000259" key="5">
    <source>
        <dbReference type="PROSITE" id="PS51747"/>
    </source>
</evidence>
<proteinExistence type="inferred from homology"/>
<dbReference type="Pfam" id="PF00383">
    <property type="entry name" value="dCMP_cyt_deam_1"/>
    <property type="match status" value="1"/>
</dbReference>
<reference evidence="6 7" key="1">
    <citation type="journal article" date="2003" name="Genome Res.">
        <title>Comparative complete genome sequence analysis of the amino acid replacements responsible for the thermostability of Corynebacterium efficiens.</title>
        <authorList>
            <person name="Nishio Y."/>
            <person name="Nakamura Y."/>
            <person name="Kawarabayasi Y."/>
            <person name="Usuda Y."/>
            <person name="Kimura E."/>
            <person name="Sugimoto S."/>
            <person name="Matsui K."/>
            <person name="Yamagishi A."/>
            <person name="Kikuchi H."/>
            <person name="Ikeo K."/>
            <person name="Gojobori T."/>
        </authorList>
    </citation>
    <scope>NUCLEOTIDE SEQUENCE [LARGE SCALE GENOMIC DNA]</scope>
    <source>
        <strain evidence="7">DSM 44549 / YS-314 / AJ 12310 / JCM 11189 / NBRC 100395</strain>
    </source>
</reference>